<gene>
    <name evidence="4" type="ORF">HNQ39_002098</name>
</gene>
<feature type="region of interest" description="Disordered" evidence="1">
    <location>
        <begin position="270"/>
        <end position="298"/>
    </location>
</feature>
<dbReference type="RefSeq" id="WP_184195017.1">
    <property type="nucleotide sequence ID" value="NZ_JACHGW010000002.1"/>
</dbReference>
<dbReference type="Pfam" id="PF14240">
    <property type="entry name" value="YHYH"/>
    <property type="match status" value="1"/>
</dbReference>
<proteinExistence type="predicted"/>
<evidence type="ECO:0000313" key="5">
    <source>
        <dbReference type="Proteomes" id="UP000520814"/>
    </source>
</evidence>
<name>A0A7W9SP85_ARMRO</name>
<feature type="compositionally biased region" description="Gly residues" evidence="1">
    <location>
        <begin position="279"/>
        <end position="297"/>
    </location>
</feature>
<dbReference type="AlphaFoldDB" id="A0A7W9SP85"/>
<evidence type="ECO:0000256" key="2">
    <source>
        <dbReference type="SAM" id="SignalP"/>
    </source>
</evidence>
<organism evidence="4 5">
    <name type="scientific">Armatimonas rosea</name>
    <dbReference type="NCBI Taxonomy" id="685828"/>
    <lineage>
        <taxon>Bacteria</taxon>
        <taxon>Bacillati</taxon>
        <taxon>Armatimonadota</taxon>
        <taxon>Armatimonadia</taxon>
        <taxon>Armatimonadales</taxon>
        <taxon>Armatimonadaceae</taxon>
        <taxon>Armatimonas</taxon>
    </lineage>
</organism>
<feature type="domain" description="YHYH" evidence="3">
    <location>
        <begin position="73"/>
        <end position="269"/>
    </location>
</feature>
<reference evidence="4 5" key="1">
    <citation type="submission" date="2020-08" db="EMBL/GenBank/DDBJ databases">
        <title>Genomic Encyclopedia of Type Strains, Phase IV (KMG-IV): sequencing the most valuable type-strain genomes for metagenomic binning, comparative biology and taxonomic classification.</title>
        <authorList>
            <person name="Goeker M."/>
        </authorList>
    </citation>
    <scope>NUCLEOTIDE SEQUENCE [LARGE SCALE GENOMIC DNA]</scope>
    <source>
        <strain evidence="4 5">DSM 23562</strain>
    </source>
</reference>
<protein>
    <recommendedName>
        <fullName evidence="3">YHYH domain-containing protein</fullName>
    </recommendedName>
</protein>
<evidence type="ECO:0000259" key="3">
    <source>
        <dbReference type="Pfam" id="PF14240"/>
    </source>
</evidence>
<comment type="caution">
    <text evidence="4">The sequence shown here is derived from an EMBL/GenBank/DDBJ whole genome shotgun (WGS) entry which is preliminary data.</text>
</comment>
<dbReference type="InterPro" id="IPR025924">
    <property type="entry name" value="YHYH_dom"/>
</dbReference>
<evidence type="ECO:0000313" key="4">
    <source>
        <dbReference type="EMBL" id="MBB6050307.1"/>
    </source>
</evidence>
<sequence>MKRTTILLATALTLTTTAVALRAQSTPQYKNEVSIEVREGFRYITANGIPDHVTGQFPNRGNPNSISPQRYAFRVPVKPEPDENGGTDTGQNFGIAVNGVTFDPTTAEFWSGNRQWRYEAMTGFMGARGGLGVDENLAHVQPSGAYHYHGMPMGLLKKLDYTHKMALVGWAADGYPVYSPYAYAEASKASSPLKKLKSSYKLKSGERTETGGPGGVYDGSFESDFEFVKGSGDLDPWNGRYGVTPEFPKGTYYYVLTDSFPFIPRKFRGKPDASFQRRGPGGGGPGGPGGGQPGGGPASLAAKGQYLFIQRGNTLYQYSADGLKLLSKTELPPP</sequence>
<evidence type="ECO:0000256" key="1">
    <source>
        <dbReference type="SAM" id="MobiDB-lite"/>
    </source>
</evidence>
<feature type="chain" id="PRO_5031028491" description="YHYH domain-containing protein" evidence="2">
    <location>
        <begin position="21"/>
        <end position="334"/>
    </location>
</feature>
<keyword evidence="2" id="KW-0732">Signal</keyword>
<dbReference type="Proteomes" id="UP000520814">
    <property type="component" value="Unassembled WGS sequence"/>
</dbReference>
<accession>A0A7W9SP85</accession>
<feature type="signal peptide" evidence="2">
    <location>
        <begin position="1"/>
        <end position="20"/>
    </location>
</feature>
<keyword evidence="5" id="KW-1185">Reference proteome</keyword>
<dbReference type="EMBL" id="JACHGW010000002">
    <property type="protein sequence ID" value="MBB6050307.1"/>
    <property type="molecule type" value="Genomic_DNA"/>
</dbReference>